<dbReference type="KEGG" id="hdi:HDIA_4702"/>
<dbReference type="Gene3D" id="3.20.20.140">
    <property type="entry name" value="Metal-dependent hydrolases"/>
    <property type="match status" value="1"/>
</dbReference>
<evidence type="ECO:0000256" key="1">
    <source>
        <dbReference type="ARBA" id="ARBA00022723"/>
    </source>
</evidence>
<dbReference type="EMBL" id="LT960614">
    <property type="protein sequence ID" value="SON58243.1"/>
    <property type="molecule type" value="Genomic_DNA"/>
</dbReference>
<keyword evidence="2 4" id="KW-0378">Hydrolase</keyword>
<dbReference type="NCBIfam" id="NF005759">
    <property type="entry name" value="PRK07583.1"/>
    <property type="match status" value="1"/>
</dbReference>
<dbReference type="OrthoDB" id="9815027at2"/>
<dbReference type="CDD" id="cd01293">
    <property type="entry name" value="Bact_CD"/>
    <property type="match status" value="1"/>
</dbReference>
<organism evidence="4 5">
    <name type="scientific">Hartmannibacter diazotrophicus</name>
    <dbReference type="NCBI Taxonomy" id="1482074"/>
    <lineage>
        <taxon>Bacteria</taxon>
        <taxon>Pseudomonadati</taxon>
        <taxon>Pseudomonadota</taxon>
        <taxon>Alphaproteobacteria</taxon>
        <taxon>Hyphomicrobiales</taxon>
        <taxon>Pleomorphomonadaceae</taxon>
        <taxon>Hartmannibacter</taxon>
    </lineage>
</organism>
<dbReference type="SUPFAM" id="SSF51556">
    <property type="entry name" value="Metallo-dependent hydrolases"/>
    <property type="match status" value="1"/>
</dbReference>
<sequence length="447" mass="49093">MASASLDILNSAPGYVLKNARVPIVCLPTVLTDDLIGRSHEGLAEADIVVEDGKIAAIVVAGMGTAPAGGLPMIDMRGGQVWPTFVDMHTHIDKGHIWERSRNPTGDFEGALLTVRADREANWTREDIEARMEFSLRSAYAHGTSLLRTHIDSLPPHHKLTWPLFREMRERWKGRVDLQAVCLMPVEATRDADYFEALIDEVAASGGLIGGHPDMGPELESDLDRLLRAAMDRGLDIDFHIDETRDPGARTLRAVADAVIRNGFEGKVVAGHCCSLARQESDEAARTIDRVVEAGIGVVSLPMCNMYLQDRFAGCTPRWRGVTLFQELRSAGGDVAVASDNTRDPFYAYGDLDPVEVFREAVRILHLDHPLDEAAKVVTTSPAKMLRRPDSGVLAVGGPADMVLFSARFWSEFLSRPQADRMVLRSGRPIDRTLPDYRDLDPVAGIA</sequence>
<dbReference type="InterPro" id="IPR013108">
    <property type="entry name" value="Amidohydro_3"/>
</dbReference>
<dbReference type="GO" id="GO:0046872">
    <property type="term" value="F:metal ion binding"/>
    <property type="evidence" value="ECO:0007669"/>
    <property type="project" value="UniProtKB-KW"/>
</dbReference>
<dbReference type="Proteomes" id="UP000223606">
    <property type="component" value="Chromosome 1"/>
</dbReference>
<dbReference type="Pfam" id="PF07969">
    <property type="entry name" value="Amidohydro_3"/>
    <property type="match status" value="1"/>
</dbReference>
<dbReference type="GO" id="GO:0035888">
    <property type="term" value="F:isoguanine deaminase activity"/>
    <property type="evidence" value="ECO:0007669"/>
    <property type="project" value="TreeGrafter"/>
</dbReference>
<dbReference type="EC" id="3.5.4.1" evidence="4"/>
<name>A0A2C9DDC4_9HYPH</name>
<gene>
    <name evidence="4" type="primary">codA_3</name>
    <name evidence="4" type="ORF">HDIA_4702</name>
</gene>
<accession>A0A2C9DDC4</accession>
<evidence type="ECO:0000259" key="3">
    <source>
        <dbReference type="Pfam" id="PF07969"/>
    </source>
</evidence>
<evidence type="ECO:0000313" key="5">
    <source>
        <dbReference type="Proteomes" id="UP000223606"/>
    </source>
</evidence>
<dbReference type="InterPro" id="IPR032466">
    <property type="entry name" value="Metal_Hydrolase"/>
</dbReference>
<dbReference type="RefSeq" id="WP_099558462.1">
    <property type="nucleotide sequence ID" value="NZ_LT960614.1"/>
</dbReference>
<dbReference type="SUPFAM" id="SSF51338">
    <property type="entry name" value="Composite domain of metallo-dependent hydrolases"/>
    <property type="match status" value="1"/>
</dbReference>
<protein>
    <submittedName>
        <fullName evidence="4">Cytosine deaminase</fullName>
        <ecNumber evidence="4">3.5.4.1</ecNumber>
    </submittedName>
</protein>
<dbReference type="GO" id="GO:0004131">
    <property type="term" value="F:cytosine deaminase activity"/>
    <property type="evidence" value="ECO:0007669"/>
    <property type="project" value="UniProtKB-EC"/>
</dbReference>
<evidence type="ECO:0000313" key="4">
    <source>
        <dbReference type="EMBL" id="SON58243.1"/>
    </source>
</evidence>
<reference evidence="5" key="1">
    <citation type="submission" date="2017-09" db="EMBL/GenBank/DDBJ databases">
        <title>Genome sequence of Nannocystis excedens DSM 71.</title>
        <authorList>
            <person name="Blom J."/>
        </authorList>
    </citation>
    <scope>NUCLEOTIDE SEQUENCE [LARGE SCALE GENOMIC DNA]</scope>
    <source>
        <strain evidence="5">type strain: E19</strain>
    </source>
</reference>
<dbReference type="AlphaFoldDB" id="A0A2C9DDC4"/>
<evidence type="ECO:0000256" key="2">
    <source>
        <dbReference type="ARBA" id="ARBA00022801"/>
    </source>
</evidence>
<proteinExistence type="predicted"/>
<feature type="domain" description="Amidohydrolase 3" evidence="3">
    <location>
        <begin position="218"/>
        <end position="429"/>
    </location>
</feature>
<dbReference type="Gene3D" id="2.30.40.10">
    <property type="entry name" value="Urease, subunit C, domain 1"/>
    <property type="match status" value="1"/>
</dbReference>
<dbReference type="InterPro" id="IPR052349">
    <property type="entry name" value="Metallo-hydrolase_Enzymes"/>
</dbReference>
<keyword evidence="1" id="KW-0479">Metal-binding</keyword>
<dbReference type="FunFam" id="3.20.20.140:FF:000019">
    <property type="entry name" value="Cytosine deaminase"/>
    <property type="match status" value="1"/>
</dbReference>
<dbReference type="GO" id="GO:0006209">
    <property type="term" value="P:cytosine catabolic process"/>
    <property type="evidence" value="ECO:0007669"/>
    <property type="project" value="TreeGrafter"/>
</dbReference>
<dbReference type="PANTHER" id="PTHR32027:SF0">
    <property type="entry name" value="CYTOSINE DEAMINASE"/>
    <property type="match status" value="1"/>
</dbReference>
<dbReference type="InterPro" id="IPR011059">
    <property type="entry name" value="Metal-dep_hydrolase_composite"/>
</dbReference>
<dbReference type="PANTHER" id="PTHR32027">
    <property type="entry name" value="CYTOSINE DEAMINASE"/>
    <property type="match status" value="1"/>
</dbReference>
<keyword evidence="5" id="KW-1185">Reference proteome</keyword>